<comment type="caution">
    <text evidence="1">The sequence shown here is derived from an EMBL/GenBank/DDBJ whole genome shotgun (WGS) entry which is preliminary data.</text>
</comment>
<protein>
    <submittedName>
        <fullName evidence="1">Uncharacterized protein</fullName>
    </submittedName>
</protein>
<dbReference type="PANTHER" id="PTHR34365">
    <property type="entry name" value="ENOLASE (DUF1399)"/>
    <property type="match status" value="1"/>
</dbReference>
<dbReference type="STRING" id="246404.A0A507FDH6"/>
<dbReference type="InterPro" id="IPR036028">
    <property type="entry name" value="SH3-like_dom_sf"/>
</dbReference>
<dbReference type="OrthoDB" id="2684236at2759"/>
<accession>A0A507FDH6</accession>
<organism evidence="1 2">
    <name type="scientific">Chytriomyces confervae</name>
    <dbReference type="NCBI Taxonomy" id="246404"/>
    <lineage>
        <taxon>Eukaryota</taxon>
        <taxon>Fungi</taxon>
        <taxon>Fungi incertae sedis</taxon>
        <taxon>Chytridiomycota</taxon>
        <taxon>Chytridiomycota incertae sedis</taxon>
        <taxon>Chytridiomycetes</taxon>
        <taxon>Chytridiales</taxon>
        <taxon>Chytriomycetaceae</taxon>
        <taxon>Chytriomyces</taxon>
    </lineage>
</organism>
<evidence type="ECO:0000313" key="2">
    <source>
        <dbReference type="Proteomes" id="UP000320333"/>
    </source>
</evidence>
<proteinExistence type="predicted"/>
<reference evidence="1 2" key="1">
    <citation type="journal article" date="2019" name="Sci. Rep.">
        <title>Comparative genomics of chytrid fungi reveal insights into the obligate biotrophic and pathogenic lifestyle of Synchytrium endobioticum.</title>
        <authorList>
            <person name="van de Vossenberg B.T.L.H."/>
            <person name="Warris S."/>
            <person name="Nguyen H.D.T."/>
            <person name="van Gent-Pelzer M.P.E."/>
            <person name="Joly D.L."/>
            <person name="van de Geest H.C."/>
            <person name="Bonants P.J.M."/>
            <person name="Smith D.S."/>
            <person name="Levesque C.A."/>
            <person name="van der Lee T.A.J."/>
        </authorList>
    </citation>
    <scope>NUCLEOTIDE SEQUENCE [LARGE SCALE GENOMIC DNA]</scope>
    <source>
        <strain evidence="1 2">CBS 675.73</strain>
    </source>
</reference>
<dbReference type="Pfam" id="PF07173">
    <property type="entry name" value="GRDP-like"/>
    <property type="match status" value="2"/>
</dbReference>
<dbReference type="SUPFAM" id="SSF50044">
    <property type="entry name" value="SH3-domain"/>
    <property type="match status" value="1"/>
</dbReference>
<sequence length="1122" mass="120790">MIADIRLRSSNARFFAIDTGGPNDMVVKGQVDLEGVEGGVAALENVQIAVGIKGVAIAGENRTSLLAASQILFDSATEGPLSRSSLSFAVPLATATTIAATGLPPSFPLTSTSVTQSEQDYAWAPLSSADSASPLSVRYTIKAIVVYHIAGVKHMKETQAELFVLPPASMRALVLASQTPLSLANGDDGNLNTDLNYLLTIARRAVLPGGFFFAELDLFVPLDSPIRLSKSVLSLRSKLTVRNGEAIGDTSSAADSQIWASVSEVIQSSSPELSKSMKLAVPANVFCSLETTMFSYSYTLRLEIFGDASSIPVAVVDVPVVITQLGDLVDAGAFPRLARNTSNNQEAVSKHDLELNVVGMFTCLRSFKPIESDEIAVNENETMHIYHVYPDGMAFGENLTSRAKGLVPIHHLVESAYSGVKPPSVALSPIVPSAAFASLNESTHSLPSLMQSPVSSKAETLFTPSFSSLPDMLPVVPAPTGPPPSYPASPVSPKKSFINDVKPQSIPMPPVLSQGRAPSVTNKKVGFFSKFKKNDSTTVSVLPVQAIVLNQVVSVETATAHLGLLNRFSLLEDKDQMVDWIFLCRAEQRYLMWLDLLRETTPTPESMPLPPLDVALMWHSHMLNPLRYLEDCFFVFGAASAYSIPFARMHAVPGIDYLPKDGSIEVWEAFTREPFTIYMTDSSPFRFACIWCKGAFDVDPPEFVYYRMKDTGIVCPLCHETSTASNVSAKRFINDCERFNTTGRIMFGSALDEKTSALSVAKASQDLSVVVPRDDNFYLQGVLSSTCSWDHVENWMRGQFTRLRMEKALKNSVRRSTVPKMFRAYKDIPVPLSLDLVSAVIRQRGFTGKMVGGIVDWCERDALPRATIRYRNFLALMKKEPGKFLVPTLDVDLMWHTHQCFPLQYQEFGLAELGRVINHDDSVESDTLNKSFNVTSKAWKRHYKEQYSAHQEEAKWFRRPAALVYPEYTRTAQERAVTVTRPTTNMQGGCAVHDPTPPPIATRRSAYMYPIGAPLGTFQTIRPGGGQRSTGTYLVGPAFYGPVYWGGCGWYAGCGHFSCGGASCGGYGGCGSVVASGGNCGSSSGGVDSSGGGCGGGGDSGGGGCGGGGCGGGGCGGGGCGG</sequence>
<name>A0A507FDH6_9FUNG</name>
<dbReference type="AlphaFoldDB" id="A0A507FDH6"/>
<dbReference type="PANTHER" id="PTHR34365:SF7">
    <property type="entry name" value="GLYCINE-RICH DOMAIN-CONTAINING PROTEIN 1"/>
    <property type="match status" value="1"/>
</dbReference>
<keyword evidence="2" id="KW-1185">Reference proteome</keyword>
<gene>
    <name evidence="1" type="ORF">CcCBS67573_g04933</name>
</gene>
<dbReference type="EMBL" id="QEAP01000164">
    <property type="protein sequence ID" value="TPX73795.1"/>
    <property type="molecule type" value="Genomic_DNA"/>
</dbReference>
<evidence type="ECO:0000313" key="1">
    <source>
        <dbReference type="EMBL" id="TPX73795.1"/>
    </source>
</evidence>
<dbReference type="Proteomes" id="UP000320333">
    <property type="component" value="Unassembled WGS sequence"/>
</dbReference>
<dbReference type="InterPro" id="IPR009836">
    <property type="entry name" value="GRDP-like"/>
</dbReference>